<feature type="region of interest" description="Disordered" evidence="1">
    <location>
        <begin position="1"/>
        <end position="55"/>
    </location>
</feature>
<evidence type="ECO:0000313" key="3">
    <source>
        <dbReference type="EMBL" id="GAA2040131.1"/>
    </source>
</evidence>
<dbReference type="EMBL" id="BAAAQN010000029">
    <property type="protein sequence ID" value="GAA2040131.1"/>
    <property type="molecule type" value="Genomic_DNA"/>
</dbReference>
<dbReference type="Pfam" id="PF01636">
    <property type="entry name" value="APH"/>
    <property type="match status" value="1"/>
</dbReference>
<protein>
    <recommendedName>
        <fullName evidence="2">Aminoglycoside phosphotransferase domain-containing protein</fullName>
    </recommendedName>
</protein>
<sequence>MTDMADTTADTGDTVADTGDTMAGTGDTVADTGDTPAASAGPTTPVPPAQGVRAPWTAIPPRLRAAVARIAGGGEVVEAVTQHGGFSPGPAVRIRTSTGHRAFVKAVGVDTNPDSPGMHRREAEYTARMPAHAPVPKLLGTLDEDGWVVLVFEEIDGRNPDPAWADPDQLRRVVAALADLAGALTPPPIEVPSVAERLSGVHGWADLWAGLRVDLRADSRAADENATSDVRAPAGPLDAWALERIDTLMELEAKGPGLCTGNTLLNLDVRADNILMGSDGAVYFVDWPWASVGADWLDLALFVPSVWMHAGPEVARIVTEHPLLAAADPEALAGFVACISGMLSHASTQPPPPGLPTLRPFQRAFSGAAVEWLRTLVP</sequence>
<evidence type="ECO:0000256" key="1">
    <source>
        <dbReference type="SAM" id="MobiDB-lite"/>
    </source>
</evidence>
<gene>
    <name evidence="3" type="ORF">GCM10009839_47760</name>
</gene>
<feature type="compositionally biased region" description="Low complexity" evidence="1">
    <location>
        <begin position="1"/>
        <end position="35"/>
    </location>
</feature>
<proteinExistence type="predicted"/>
<dbReference type="InterPro" id="IPR011009">
    <property type="entry name" value="Kinase-like_dom_sf"/>
</dbReference>
<reference evidence="3 4" key="1">
    <citation type="journal article" date="2019" name="Int. J. Syst. Evol. Microbiol.">
        <title>The Global Catalogue of Microorganisms (GCM) 10K type strain sequencing project: providing services to taxonomists for standard genome sequencing and annotation.</title>
        <authorList>
            <consortium name="The Broad Institute Genomics Platform"/>
            <consortium name="The Broad Institute Genome Sequencing Center for Infectious Disease"/>
            <person name="Wu L."/>
            <person name="Ma J."/>
        </authorList>
    </citation>
    <scope>NUCLEOTIDE SEQUENCE [LARGE SCALE GENOMIC DNA]</scope>
    <source>
        <strain evidence="3 4">JCM 16014</strain>
    </source>
</reference>
<feature type="domain" description="Aminoglycoside phosphotransferase" evidence="2">
    <location>
        <begin position="120"/>
        <end position="332"/>
    </location>
</feature>
<dbReference type="SUPFAM" id="SSF56112">
    <property type="entry name" value="Protein kinase-like (PK-like)"/>
    <property type="match status" value="1"/>
</dbReference>
<name>A0ABN2UP68_9ACTN</name>
<evidence type="ECO:0000313" key="4">
    <source>
        <dbReference type="Proteomes" id="UP001500751"/>
    </source>
</evidence>
<comment type="caution">
    <text evidence="3">The sequence shown here is derived from an EMBL/GenBank/DDBJ whole genome shotgun (WGS) entry which is preliminary data.</text>
</comment>
<keyword evidence="4" id="KW-1185">Reference proteome</keyword>
<dbReference type="InterPro" id="IPR002575">
    <property type="entry name" value="Aminoglycoside_PTrfase"/>
</dbReference>
<accession>A0ABN2UP68</accession>
<evidence type="ECO:0000259" key="2">
    <source>
        <dbReference type="Pfam" id="PF01636"/>
    </source>
</evidence>
<organism evidence="3 4">
    <name type="scientific">Catenulispora yoronensis</name>
    <dbReference type="NCBI Taxonomy" id="450799"/>
    <lineage>
        <taxon>Bacteria</taxon>
        <taxon>Bacillati</taxon>
        <taxon>Actinomycetota</taxon>
        <taxon>Actinomycetes</taxon>
        <taxon>Catenulisporales</taxon>
        <taxon>Catenulisporaceae</taxon>
        <taxon>Catenulispora</taxon>
    </lineage>
</organism>
<dbReference type="RefSeq" id="WP_344667871.1">
    <property type="nucleotide sequence ID" value="NZ_BAAAQN010000029.1"/>
</dbReference>
<dbReference type="Proteomes" id="UP001500751">
    <property type="component" value="Unassembled WGS sequence"/>
</dbReference>